<keyword evidence="2" id="KW-1185">Reference proteome</keyword>
<accession>A0A3M8SRS8</accession>
<gene>
    <name evidence="1" type="ORF">EEJ42_44625</name>
</gene>
<comment type="caution">
    <text evidence="1">The sequence shown here is derived from an EMBL/GenBank/DDBJ whole genome shotgun (WGS) entry which is preliminary data.</text>
</comment>
<dbReference type="Gene3D" id="3.30.530.20">
    <property type="match status" value="1"/>
</dbReference>
<dbReference type="Proteomes" id="UP000275401">
    <property type="component" value="Unassembled WGS sequence"/>
</dbReference>
<dbReference type="InterPro" id="IPR023393">
    <property type="entry name" value="START-like_dom_sf"/>
</dbReference>
<dbReference type="RefSeq" id="WP_123107850.1">
    <property type="nucleotide sequence ID" value="NZ_RIBZ01000847.1"/>
</dbReference>
<dbReference type="InterPro" id="IPR019587">
    <property type="entry name" value="Polyketide_cyclase/dehydratase"/>
</dbReference>
<organism evidence="1 2">
    <name type="scientific">Streptomyces botrytidirepellens</name>
    <dbReference type="NCBI Taxonomy" id="2486417"/>
    <lineage>
        <taxon>Bacteria</taxon>
        <taxon>Bacillati</taxon>
        <taxon>Actinomycetota</taxon>
        <taxon>Actinomycetes</taxon>
        <taxon>Kitasatosporales</taxon>
        <taxon>Streptomycetaceae</taxon>
        <taxon>Streptomyces</taxon>
    </lineage>
</organism>
<proteinExistence type="predicted"/>
<protein>
    <submittedName>
        <fullName evidence="1">SRPBCC family protein</fullName>
    </submittedName>
</protein>
<dbReference type="SUPFAM" id="SSF55961">
    <property type="entry name" value="Bet v1-like"/>
    <property type="match status" value="1"/>
</dbReference>
<sequence>MAYRLRSVGLDYTRTAPVRLAFTAEASAPPEAVFGALADVGGWPGWFRQVTEARPTADGTGREIRLLGGTRFRETVMASDPCERYAYRVDETNVPGLRALLEEWRLVPWHSGTVVRYTFALDGTTVMRGSARAFRPGLRKAFHDAVRCLDRRLTTG</sequence>
<dbReference type="AlphaFoldDB" id="A0A3M8SRS8"/>
<dbReference type="EMBL" id="RIBZ01000847">
    <property type="protein sequence ID" value="RNF83473.1"/>
    <property type="molecule type" value="Genomic_DNA"/>
</dbReference>
<dbReference type="CDD" id="cd07821">
    <property type="entry name" value="PYR_PYL_RCAR_like"/>
    <property type="match status" value="1"/>
</dbReference>
<dbReference type="Pfam" id="PF10604">
    <property type="entry name" value="Polyketide_cyc2"/>
    <property type="match status" value="1"/>
</dbReference>
<name>A0A3M8SRS8_9ACTN</name>
<evidence type="ECO:0000313" key="1">
    <source>
        <dbReference type="EMBL" id="RNF83473.1"/>
    </source>
</evidence>
<reference evidence="1 2" key="1">
    <citation type="submission" date="2018-11" db="EMBL/GenBank/DDBJ databases">
        <title>The Potential of Streptomyces as Biocontrol Agents against the Tomato grey mould, Botrytis cinerea (Gray mold) Frontiers in Microbiology.</title>
        <authorList>
            <person name="Li D."/>
        </authorList>
    </citation>
    <scope>NUCLEOTIDE SEQUENCE [LARGE SCALE GENOMIC DNA]</scope>
    <source>
        <strain evidence="1 2">NEAU-LD23</strain>
    </source>
</reference>
<evidence type="ECO:0000313" key="2">
    <source>
        <dbReference type="Proteomes" id="UP000275401"/>
    </source>
</evidence>